<dbReference type="GO" id="GO:0016887">
    <property type="term" value="F:ATP hydrolysis activity"/>
    <property type="evidence" value="ECO:0007669"/>
    <property type="project" value="InterPro"/>
</dbReference>
<evidence type="ECO:0000256" key="9">
    <source>
        <dbReference type="ARBA" id="ARBA00023242"/>
    </source>
</evidence>
<keyword evidence="5" id="KW-0498">Mitosis</keyword>
<dbReference type="CDD" id="cd03273">
    <property type="entry name" value="ABC_SMC2_euk"/>
    <property type="match status" value="1"/>
</dbReference>
<dbReference type="GO" id="GO:0051301">
    <property type="term" value="P:cell division"/>
    <property type="evidence" value="ECO:0007669"/>
    <property type="project" value="UniProtKB-KW"/>
</dbReference>
<dbReference type="Pfam" id="PF06470">
    <property type="entry name" value="SMC_hinge"/>
    <property type="match status" value="1"/>
</dbReference>
<comment type="similarity">
    <text evidence="2">Belongs to the SMC family. SMC2 subfamily.</text>
</comment>
<evidence type="ECO:0000256" key="1">
    <source>
        <dbReference type="ARBA" id="ARBA00004123"/>
    </source>
</evidence>
<dbReference type="GO" id="GO:0007076">
    <property type="term" value="P:mitotic chromosome condensation"/>
    <property type="evidence" value="ECO:0007669"/>
    <property type="project" value="UniProtKB-ARBA"/>
</dbReference>
<evidence type="ECO:0000256" key="3">
    <source>
        <dbReference type="ARBA" id="ARBA00022618"/>
    </source>
</evidence>
<feature type="coiled-coil region" evidence="12">
    <location>
        <begin position="839"/>
        <end position="1038"/>
    </location>
</feature>
<dbReference type="InterPro" id="IPR027120">
    <property type="entry name" value="Smc2_ABC"/>
</dbReference>
<evidence type="ECO:0000256" key="7">
    <source>
        <dbReference type="ARBA" id="ARBA00023054"/>
    </source>
</evidence>
<keyword evidence="3" id="KW-0132">Cell division</keyword>
<reference evidence="15 16" key="1">
    <citation type="submission" date="2019-07" db="EMBL/GenBank/DDBJ databases">
        <title>Rhodotorula toruloides NBRC10032 genome sequencing.</title>
        <authorList>
            <person name="Shida Y."/>
            <person name="Takaku H."/>
            <person name="Ogasawara W."/>
            <person name="Mori K."/>
        </authorList>
    </citation>
    <scope>NUCLEOTIDE SEQUENCE [LARGE SCALE GENOMIC DNA]</scope>
    <source>
        <strain evidence="15 16">NBRC10032</strain>
    </source>
</reference>
<sequence length="1311" mass="146862">MTVQFCDLPAWMSIRLFQHYLRYGPTTYLHAKLEEVQHLEDLVECGSFVPALGSDDEIPPIPSDVNISQKSGRLIGQATYSSRTEADRAKNLFHGAKQQQQPCDASMRVTELILDGFKSYPVRTSIAGWDPSFNAITGLNGSGKSNILDAICFVLGITNLTTVRAANLLDLIYKRGQAGITRASVTIVFDNSDKTQSPVGFENMPEISVTRQISVNGQSKYLICGHRSTQQAVQNLFQSVQLNINNPNFLIMQGKITKVLNMRPLEILSMIEEAAGTSMFEEKKDKAIKTMSKKEKKLDEIQSLLKEEIVPRLDRLREEKRTFLEFQKTASELERLSKLVIAWDWTQDHLRVEKANEAIKEGEASKKDAVEAKKRMEGEIKKMEQSMKEIEKARDKELAKGGNVQGLEKQLNALDMEIAKLKTQAEGKEREIKEEEARIKELEKAQKDLAAQRKARESSSKNNAEDFAARQAELEAANKSLTQSEDLLQTIEYGKGLSKDAKSSGYDGQLAAAKELAGRLETEAQLAKHRIDSLQKELKEKEPKAKKAAAESKGLVANVENARKEKEALEQRLKASGYDEVEEARLEGERDQRAQTVEQLRKHRELKRREIVRTDFRADDPYPGFDRSTVYGTIASLVELPESNAAAATALEYAAGGALYNVAVRDDATVSAFVKARTIKTRTNLLPVNSLQVYVADKSRVAAARKHGAELALNLIKFDERARRAMESVFGNVLIAPSKTIAKRCTDDPAVRMRCVTYEGDIYDTTPELRGGNSTSERVLLKVQELRKIEQELEMHRKALEELEVKLQYSKGAVDLKKALDQKAHALSLLEKSMQTSNATRVIGEVDALRATIADLQEKIEESKAKQKDAQADVKRIEREMAELSKDKGSKVKQIKADIAKQKTQVAKLEEAVESLRSVVLSDELELDQLKKEIASAGVELAEARSQIDKIRQSLSKGQSIIEEKHSELHEVQRVIAEETKKLKGYNDELDSLKEAINGRKGDIVELDLQVTQVEKDVERAKKDAKDAADKVAKREKEFDWIADECQTFGKPNSPYNFNDTDMRNVKEKCRQLEETHRTMKRKVNPKVLSMIDSVEKKEKDLLDMYKQVMKDKTKIEQTVAKLDEHKRETLEKTWKKVDGEFGNIFAELLPGNFCKLQALEGKEITQGLEVKVRLGSVWKASLTELSGGQRSLIALSLIMSLLRFKPAPMYILDEVDAALDMSHTENIGRLFRTRFKGSQFIVVSLKDGLFSNANVLFRARFRDGTSVVERTSQRTASGLYDKENAGPRAGAVGKAGKSRAGGAGRVEVAA</sequence>
<keyword evidence="7 12" id="KW-0175">Coiled coil</keyword>
<comment type="subcellular location">
    <subcellularLocation>
        <location evidence="1 11">Nucleus</location>
    </subcellularLocation>
</comment>
<dbReference type="Gene3D" id="3.30.70.1620">
    <property type="match status" value="1"/>
</dbReference>
<evidence type="ECO:0000256" key="2">
    <source>
        <dbReference type="ARBA" id="ARBA00005231"/>
    </source>
</evidence>
<evidence type="ECO:0000256" key="6">
    <source>
        <dbReference type="ARBA" id="ARBA00022840"/>
    </source>
</evidence>
<dbReference type="Pfam" id="PF02463">
    <property type="entry name" value="SMC_N"/>
    <property type="match status" value="1"/>
</dbReference>
<feature type="region of interest" description="Disordered" evidence="13">
    <location>
        <begin position="443"/>
        <end position="471"/>
    </location>
</feature>
<accession>A0A511K862</accession>
<dbReference type="Proteomes" id="UP000321518">
    <property type="component" value="Unassembled WGS sequence"/>
</dbReference>
<dbReference type="PANTHER" id="PTHR43977">
    <property type="entry name" value="STRUCTURAL MAINTENANCE OF CHROMOSOMES PROTEIN 3"/>
    <property type="match status" value="1"/>
</dbReference>
<evidence type="ECO:0000256" key="4">
    <source>
        <dbReference type="ARBA" id="ARBA00022741"/>
    </source>
</evidence>
<dbReference type="PIRSF" id="PIRSF005719">
    <property type="entry name" value="SMC"/>
    <property type="match status" value="1"/>
</dbReference>
<evidence type="ECO:0000256" key="11">
    <source>
        <dbReference type="PIRNR" id="PIRNR005719"/>
    </source>
</evidence>
<keyword evidence="4" id="KW-0547">Nucleotide-binding</keyword>
<evidence type="ECO:0000256" key="12">
    <source>
        <dbReference type="SAM" id="Coils"/>
    </source>
</evidence>
<organism evidence="15 16">
    <name type="scientific">Rhodotorula toruloides</name>
    <name type="common">Yeast</name>
    <name type="synonym">Rhodosporidium toruloides</name>
    <dbReference type="NCBI Taxonomy" id="5286"/>
    <lineage>
        <taxon>Eukaryota</taxon>
        <taxon>Fungi</taxon>
        <taxon>Dikarya</taxon>
        <taxon>Basidiomycota</taxon>
        <taxon>Pucciniomycotina</taxon>
        <taxon>Microbotryomycetes</taxon>
        <taxon>Sporidiobolales</taxon>
        <taxon>Sporidiobolaceae</taxon>
        <taxon>Rhodotorula</taxon>
    </lineage>
</organism>
<dbReference type="GO" id="GO:0005524">
    <property type="term" value="F:ATP binding"/>
    <property type="evidence" value="ECO:0007669"/>
    <property type="project" value="UniProtKB-KW"/>
</dbReference>
<dbReference type="Gene3D" id="3.40.50.300">
    <property type="entry name" value="P-loop containing nucleotide triphosphate hydrolases"/>
    <property type="match status" value="2"/>
</dbReference>
<keyword evidence="10" id="KW-0131">Cell cycle</keyword>
<dbReference type="FunFam" id="3.40.50.300:FF:000385">
    <property type="entry name" value="Structural maintenance of chromosomes 2"/>
    <property type="match status" value="1"/>
</dbReference>
<feature type="compositionally biased region" description="Low complexity" evidence="13">
    <location>
        <begin position="1289"/>
        <end position="1299"/>
    </location>
</feature>
<gene>
    <name evidence="15" type="ORF">Rt10032_c01g0560</name>
</gene>
<feature type="coiled-coil region" evidence="12">
    <location>
        <begin position="510"/>
        <end position="579"/>
    </location>
</feature>
<feature type="region of interest" description="Disordered" evidence="13">
    <location>
        <begin position="1289"/>
        <end position="1311"/>
    </location>
</feature>
<keyword evidence="9 11" id="KW-0539">Nucleus</keyword>
<evidence type="ECO:0000313" key="15">
    <source>
        <dbReference type="EMBL" id="GEM06543.1"/>
    </source>
</evidence>
<evidence type="ECO:0000259" key="14">
    <source>
        <dbReference type="SMART" id="SM00968"/>
    </source>
</evidence>
<dbReference type="SUPFAM" id="SSF75553">
    <property type="entry name" value="Smc hinge domain"/>
    <property type="match status" value="1"/>
</dbReference>
<evidence type="ECO:0000256" key="10">
    <source>
        <dbReference type="ARBA" id="ARBA00023306"/>
    </source>
</evidence>
<name>A0A511K862_RHOTO</name>
<comment type="caution">
    <text evidence="15">The sequence shown here is derived from an EMBL/GenBank/DDBJ whole genome shotgun (WGS) entry which is preliminary data.</text>
</comment>
<dbReference type="Gene3D" id="1.20.1060.20">
    <property type="match status" value="1"/>
</dbReference>
<protein>
    <recommendedName>
        <fullName evidence="11">Structural maintenance of chromosomes protein</fullName>
    </recommendedName>
</protein>
<evidence type="ECO:0000256" key="8">
    <source>
        <dbReference type="ARBA" id="ARBA00023067"/>
    </source>
</evidence>
<keyword evidence="6" id="KW-0067">ATP-binding</keyword>
<dbReference type="GO" id="GO:0005694">
    <property type="term" value="C:chromosome"/>
    <property type="evidence" value="ECO:0007669"/>
    <property type="project" value="InterPro"/>
</dbReference>
<dbReference type="GO" id="GO:0005634">
    <property type="term" value="C:nucleus"/>
    <property type="evidence" value="ECO:0007669"/>
    <property type="project" value="UniProtKB-SubCell"/>
</dbReference>
<evidence type="ECO:0000256" key="5">
    <source>
        <dbReference type="ARBA" id="ARBA00022776"/>
    </source>
</evidence>
<dbReference type="InterPro" id="IPR024704">
    <property type="entry name" value="SMC"/>
</dbReference>
<evidence type="ECO:0000256" key="13">
    <source>
        <dbReference type="SAM" id="MobiDB-lite"/>
    </source>
</evidence>
<dbReference type="InterPro" id="IPR003395">
    <property type="entry name" value="RecF/RecN/SMC_N"/>
</dbReference>
<dbReference type="InterPro" id="IPR010935">
    <property type="entry name" value="SMC_hinge"/>
</dbReference>
<keyword evidence="8" id="KW-0226">DNA condensation</keyword>
<evidence type="ECO:0000313" key="16">
    <source>
        <dbReference type="Proteomes" id="UP000321518"/>
    </source>
</evidence>
<dbReference type="FunFam" id="3.40.50.300:FF:000278">
    <property type="entry name" value="Structural maintenance of chromosomes 2"/>
    <property type="match status" value="1"/>
</dbReference>
<dbReference type="Gene3D" id="1.10.287.1490">
    <property type="match status" value="1"/>
</dbReference>
<dbReference type="OrthoDB" id="10255539at2759"/>
<dbReference type="InterPro" id="IPR036277">
    <property type="entry name" value="SMC_hinge_sf"/>
</dbReference>
<dbReference type="InterPro" id="IPR027417">
    <property type="entry name" value="P-loop_NTPase"/>
</dbReference>
<dbReference type="SUPFAM" id="SSF52540">
    <property type="entry name" value="P-loop containing nucleoside triphosphate hydrolases"/>
    <property type="match status" value="1"/>
</dbReference>
<feature type="compositionally biased region" description="Basic and acidic residues" evidence="13">
    <location>
        <begin position="443"/>
        <end position="468"/>
    </location>
</feature>
<feature type="domain" description="SMC hinge" evidence="14">
    <location>
        <begin position="628"/>
        <end position="746"/>
    </location>
</feature>
<proteinExistence type="inferred from homology"/>
<dbReference type="SMART" id="SM00968">
    <property type="entry name" value="SMC_hinge"/>
    <property type="match status" value="1"/>
</dbReference>
<dbReference type="EMBL" id="BJWK01000001">
    <property type="protein sequence ID" value="GEM06543.1"/>
    <property type="molecule type" value="Genomic_DNA"/>
</dbReference>